<dbReference type="PRINTS" id="PR00469">
    <property type="entry name" value="PNDRDTASEII"/>
</dbReference>
<proteinExistence type="predicted"/>
<feature type="domain" description="FAD/NAD(P)-binding" evidence="3">
    <location>
        <begin position="5"/>
        <end position="160"/>
    </location>
</feature>
<sequence length="162" mass="17040">MNEKYDVVIIGGGPAGLTAGLYASRARLDSLLIEKRLVGGQIANAERVENYSGFPEGINGVELGQLMHQQATKYGLKTLLAEVIGLELQEGQKVIRTTEGDFITKAVIVAAGSEQQKLGVPGEEEFTGKGVSYCATCDAAFFREQPVAVAGGGDAAITEALH</sequence>
<dbReference type="InterPro" id="IPR036188">
    <property type="entry name" value="FAD/NAD-bd_sf"/>
</dbReference>
<keyword evidence="2" id="KW-0560">Oxidoreductase</keyword>
<evidence type="ECO:0000313" key="4">
    <source>
        <dbReference type="EMBL" id="GAF97464.1"/>
    </source>
</evidence>
<dbReference type="PANTHER" id="PTHR48105">
    <property type="entry name" value="THIOREDOXIN REDUCTASE 1-RELATED-RELATED"/>
    <property type="match status" value="1"/>
</dbReference>
<reference evidence="4" key="1">
    <citation type="journal article" date="2014" name="Front. Microbiol.">
        <title>High frequency of phylogenetically diverse reductive dehalogenase-homologous genes in deep subseafloor sedimentary metagenomes.</title>
        <authorList>
            <person name="Kawai M."/>
            <person name="Futagami T."/>
            <person name="Toyoda A."/>
            <person name="Takaki Y."/>
            <person name="Nishi S."/>
            <person name="Hori S."/>
            <person name="Arai W."/>
            <person name="Tsubouchi T."/>
            <person name="Morono Y."/>
            <person name="Uchiyama I."/>
            <person name="Ito T."/>
            <person name="Fujiyama A."/>
            <person name="Inagaki F."/>
            <person name="Takami H."/>
        </authorList>
    </citation>
    <scope>NUCLEOTIDE SEQUENCE</scope>
    <source>
        <strain evidence="4">Expedition CK06-06</strain>
    </source>
</reference>
<dbReference type="Gene3D" id="3.50.50.60">
    <property type="entry name" value="FAD/NAD(P)-binding domain"/>
    <property type="match status" value="1"/>
</dbReference>
<dbReference type="AlphaFoldDB" id="X0TW58"/>
<evidence type="ECO:0000259" key="3">
    <source>
        <dbReference type="Pfam" id="PF07992"/>
    </source>
</evidence>
<accession>X0TW58</accession>
<protein>
    <recommendedName>
        <fullName evidence="3">FAD/NAD(P)-binding domain-containing protein</fullName>
    </recommendedName>
</protein>
<organism evidence="4">
    <name type="scientific">marine sediment metagenome</name>
    <dbReference type="NCBI Taxonomy" id="412755"/>
    <lineage>
        <taxon>unclassified sequences</taxon>
        <taxon>metagenomes</taxon>
        <taxon>ecological metagenomes</taxon>
    </lineage>
</organism>
<name>X0TW58_9ZZZZ</name>
<dbReference type="InterPro" id="IPR023753">
    <property type="entry name" value="FAD/NAD-binding_dom"/>
</dbReference>
<evidence type="ECO:0000256" key="1">
    <source>
        <dbReference type="ARBA" id="ARBA00022630"/>
    </source>
</evidence>
<evidence type="ECO:0000256" key="2">
    <source>
        <dbReference type="ARBA" id="ARBA00023002"/>
    </source>
</evidence>
<dbReference type="InterPro" id="IPR050097">
    <property type="entry name" value="Ferredoxin-NADP_redctase_2"/>
</dbReference>
<gene>
    <name evidence="4" type="ORF">S01H1_30412</name>
</gene>
<dbReference type="Pfam" id="PF07992">
    <property type="entry name" value="Pyr_redox_2"/>
    <property type="match status" value="1"/>
</dbReference>
<dbReference type="GO" id="GO:0016491">
    <property type="term" value="F:oxidoreductase activity"/>
    <property type="evidence" value="ECO:0007669"/>
    <property type="project" value="UniProtKB-KW"/>
</dbReference>
<comment type="caution">
    <text evidence="4">The sequence shown here is derived from an EMBL/GenBank/DDBJ whole genome shotgun (WGS) entry which is preliminary data.</text>
</comment>
<keyword evidence="1" id="KW-0285">Flavoprotein</keyword>
<dbReference type="SUPFAM" id="SSF51905">
    <property type="entry name" value="FAD/NAD(P)-binding domain"/>
    <property type="match status" value="1"/>
</dbReference>
<dbReference type="PRINTS" id="PR00368">
    <property type="entry name" value="FADPNR"/>
</dbReference>
<dbReference type="EMBL" id="BARS01018715">
    <property type="protein sequence ID" value="GAF97464.1"/>
    <property type="molecule type" value="Genomic_DNA"/>
</dbReference>
<feature type="non-terminal residue" evidence="4">
    <location>
        <position position="162"/>
    </location>
</feature>